<keyword evidence="1" id="KW-0175">Coiled coil</keyword>
<comment type="caution">
    <text evidence="2">The sequence shown here is derived from an EMBL/GenBank/DDBJ whole genome shotgun (WGS) entry which is preliminary data.</text>
</comment>
<proteinExistence type="predicted"/>
<feature type="coiled-coil region" evidence="1">
    <location>
        <begin position="89"/>
        <end position="145"/>
    </location>
</feature>
<feature type="coiled-coil region" evidence="1">
    <location>
        <begin position="2"/>
        <end position="58"/>
    </location>
</feature>
<protein>
    <submittedName>
        <fullName evidence="2">Vacuolar-type H+-ATPase subunit I/STV1</fullName>
    </submittedName>
</protein>
<keyword evidence="3" id="KW-1185">Reference proteome</keyword>
<sequence length="179" mass="19962">MISEAEKTAEKLQASAREEGDAALARLKASREALLKLERDLRARADAIRDDIEDVQESVEKEWVEAETAFQAFLKAAQDQADSIHDVVVARAKAQRQSWEDARKAMREQVTHTVDKARGEFDAAIKRVSDEAEKFQTRIGDAKDAGDESWTAVKAGLADARAVHDRTIQKIKDAFSKLL</sequence>
<accession>A0A840BQ19</accession>
<dbReference type="Proteomes" id="UP000577362">
    <property type="component" value="Unassembled WGS sequence"/>
</dbReference>
<dbReference type="AlphaFoldDB" id="A0A840BQ19"/>
<dbReference type="EMBL" id="JACIEN010000001">
    <property type="protein sequence ID" value="MBB4015080.1"/>
    <property type="molecule type" value="Genomic_DNA"/>
</dbReference>
<gene>
    <name evidence="2" type="ORF">GGR16_000086</name>
</gene>
<dbReference type="RefSeq" id="WP_246372744.1">
    <property type="nucleotide sequence ID" value="NZ_JACIEN010000001.1"/>
</dbReference>
<evidence type="ECO:0000313" key="2">
    <source>
        <dbReference type="EMBL" id="MBB4015080.1"/>
    </source>
</evidence>
<evidence type="ECO:0000256" key="1">
    <source>
        <dbReference type="SAM" id="Coils"/>
    </source>
</evidence>
<organism evidence="2 3">
    <name type="scientific">Chelatococcus caeni</name>
    <dbReference type="NCBI Taxonomy" id="1348468"/>
    <lineage>
        <taxon>Bacteria</taxon>
        <taxon>Pseudomonadati</taxon>
        <taxon>Pseudomonadota</taxon>
        <taxon>Alphaproteobacteria</taxon>
        <taxon>Hyphomicrobiales</taxon>
        <taxon>Chelatococcaceae</taxon>
        <taxon>Chelatococcus</taxon>
    </lineage>
</organism>
<evidence type="ECO:0000313" key="3">
    <source>
        <dbReference type="Proteomes" id="UP000577362"/>
    </source>
</evidence>
<dbReference type="SUPFAM" id="SSF58113">
    <property type="entry name" value="Apolipoprotein A-I"/>
    <property type="match status" value="1"/>
</dbReference>
<name>A0A840BQ19_9HYPH</name>
<reference evidence="2 3" key="1">
    <citation type="submission" date="2020-08" db="EMBL/GenBank/DDBJ databases">
        <title>Genomic Encyclopedia of Type Strains, Phase IV (KMG-IV): sequencing the most valuable type-strain genomes for metagenomic binning, comparative biology and taxonomic classification.</title>
        <authorList>
            <person name="Goeker M."/>
        </authorList>
    </citation>
    <scope>NUCLEOTIDE SEQUENCE [LARGE SCALE GENOMIC DNA]</scope>
    <source>
        <strain evidence="2 3">DSM 103737</strain>
    </source>
</reference>